<dbReference type="GO" id="GO:0016887">
    <property type="term" value="F:ATP hydrolysis activity"/>
    <property type="evidence" value="ECO:0007669"/>
    <property type="project" value="InterPro"/>
</dbReference>
<reference evidence="6" key="2">
    <citation type="journal article" date="2022" name="BMC Genomics">
        <title>Comparative genome analysis of mycobacteria focusing on tRNA and non-coding RNA.</title>
        <authorList>
            <person name="Behra P.R.K."/>
            <person name="Pettersson B.M.F."/>
            <person name="Ramesh M."/>
            <person name="Das S."/>
            <person name="Dasgupta S."/>
            <person name="Kirsebom L.A."/>
        </authorList>
    </citation>
    <scope>NUCLEOTIDE SEQUENCE</scope>
    <source>
        <strain evidence="6">DSM 44838</strain>
    </source>
</reference>
<dbReference type="SMART" id="SM00382">
    <property type="entry name" value="AAA"/>
    <property type="match status" value="2"/>
</dbReference>
<dbReference type="EMBL" id="JACKVK010000004">
    <property type="protein sequence ID" value="MCV7420164.1"/>
    <property type="molecule type" value="Genomic_DNA"/>
</dbReference>
<dbReference type="InterPro" id="IPR017871">
    <property type="entry name" value="ABC_transporter-like_CS"/>
</dbReference>
<dbReference type="Pfam" id="PF00005">
    <property type="entry name" value="ABC_tran"/>
    <property type="match status" value="2"/>
</dbReference>
<dbReference type="AlphaFoldDB" id="A0A9X2YXU4"/>
<keyword evidence="4 6" id="KW-0067">ATP-binding</keyword>
<accession>A0A9X2YXU4</accession>
<dbReference type="SUPFAM" id="SSF52540">
    <property type="entry name" value="P-loop containing nucleoside triphosphate hydrolases"/>
    <property type="match status" value="2"/>
</dbReference>
<dbReference type="InterPro" id="IPR013563">
    <property type="entry name" value="Oligopep_ABC_C"/>
</dbReference>
<protein>
    <submittedName>
        <fullName evidence="6">ABC transporter ATP-binding protein</fullName>
    </submittedName>
</protein>
<dbReference type="CDD" id="cd03257">
    <property type="entry name" value="ABC_NikE_OppD_transporters"/>
    <property type="match status" value="2"/>
</dbReference>
<evidence type="ECO:0000256" key="4">
    <source>
        <dbReference type="ARBA" id="ARBA00022840"/>
    </source>
</evidence>
<dbReference type="Proteomes" id="UP001141629">
    <property type="component" value="Unassembled WGS sequence"/>
</dbReference>
<evidence type="ECO:0000256" key="1">
    <source>
        <dbReference type="ARBA" id="ARBA00005417"/>
    </source>
</evidence>
<dbReference type="Pfam" id="PF08352">
    <property type="entry name" value="oligo_HPY"/>
    <property type="match status" value="2"/>
</dbReference>
<dbReference type="InterPro" id="IPR027417">
    <property type="entry name" value="P-loop_NTPase"/>
</dbReference>
<dbReference type="PROSITE" id="PS50893">
    <property type="entry name" value="ABC_TRANSPORTER_2"/>
    <property type="match status" value="2"/>
</dbReference>
<name>A0A9X2YXU4_9MYCO</name>
<sequence>MSQLHALELVDLDVWFDPRDHKGGNPVHTVKGISLMVDPGERVGLVGESGCGKTTTILAAMGLLPASATVGGQVLVDGVDVIADGESGMRRHRWTDVAMVFQGAMSAFNPVKTIGWQIREALEVHGIARGRGAVDRTRELLDLVDLPPGTDGRYPHQLSGGMKQRAVIAMALACEPKVLLADEPTTALDVVVQDQVLRLLVRLSTELGLALVLVTHDLGVVAQACTRAAVMRDGVIVEDGLVDDLFRRPAHPYTRALFESTPNLDDVAPNHTTGSVTNPAAPALLEVSDVRVTYGGLTRSRRRRFSRTAPAVESSAVESTDAVADVSIRVDDGELVALVGQSGCGKTTTLQAILGMQPVQSGSIRIDGVETTGLGARAWRPLRRNVQMIYQDPYEALDGRLRVEDTVIEPLVVHHIGDGKQARRALAAEALREVGLDPDLFAGRYPHELSGGQRQRVAIAASLVLRPRLLLADEPVSMLDVSVRTGVLELLDRLRHGHRMGILMITHDLSTAAAYADRIIVMRNGRIVEVGEPWQIVNEPTQEYTRQLLDSVPSPDPQRHRAQ</sequence>
<evidence type="ECO:0000256" key="3">
    <source>
        <dbReference type="ARBA" id="ARBA00022741"/>
    </source>
</evidence>
<feature type="domain" description="ABC transporter" evidence="5">
    <location>
        <begin position="9"/>
        <end position="258"/>
    </location>
</feature>
<dbReference type="GO" id="GO:0015833">
    <property type="term" value="P:peptide transport"/>
    <property type="evidence" value="ECO:0007669"/>
    <property type="project" value="InterPro"/>
</dbReference>
<proteinExistence type="inferred from homology"/>
<dbReference type="PANTHER" id="PTHR43776:SF7">
    <property type="entry name" value="D,D-DIPEPTIDE TRANSPORT ATP-BINDING PROTEIN DDPF-RELATED"/>
    <property type="match status" value="1"/>
</dbReference>
<dbReference type="InterPro" id="IPR050319">
    <property type="entry name" value="ABC_transp_ATP-bind"/>
</dbReference>
<gene>
    <name evidence="6" type="ORF">H7K45_06405</name>
</gene>
<dbReference type="InterPro" id="IPR003593">
    <property type="entry name" value="AAA+_ATPase"/>
</dbReference>
<keyword evidence="7" id="KW-1185">Reference proteome</keyword>
<dbReference type="InterPro" id="IPR003439">
    <property type="entry name" value="ABC_transporter-like_ATP-bd"/>
</dbReference>
<feature type="domain" description="ABC transporter" evidence="5">
    <location>
        <begin position="306"/>
        <end position="549"/>
    </location>
</feature>
<organism evidence="6 7">
    <name type="scientific">Mycobacterium yunnanensis</name>
    <dbReference type="NCBI Taxonomy" id="368477"/>
    <lineage>
        <taxon>Bacteria</taxon>
        <taxon>Bacillati</taxon>
        <taxon>Actinomycetota</taxon>
        <taxon>Actinomycetes</taxon>
        <taxon>Mycobacteriales</taxon>
        <taxon>Mycobacteriaceae</taxon>
        <taxon>Mycobacterium</taxon>
    </lineage>
</organism>
<dbReference type="GO" id="GO:0055085">
    <property type="term" value="P:transmembrane transport"/>
    <property type="evidence" value="ECO:0007669"/>
    <property type="project" value="UniProtKB-ARBA"/>
</dbReference>
<keyword evidence="3" id="KW-0547">Nucleotide-binding</keyword>
<dbReference type="GO" id="GO:0005524">
    <property type="term" value="F:ATP binding"/>
    <property type="evidence" value="ECO:0007669"/>
    <property type="project" value="UniProtKB-KW"/>
</dbReference>
<dbReference type="PROSITE" id="PS00211">
    <property type="entry name" value="ABC_TRANSPORTER_1"/>
    <property type="match status" value="2"/>
</dbReference>
<evidence type="ECO:0000259" key="5">
    <source>
        <dbReference type="PROSITE" id="PS50893"/>
    </source>
</evidence>
<dbReference type="PANTHER" id="PTHR43776">
    <property type="entry name" value="TRANSPORT ATP-BINDING PROTEIN"/>
    <property type="match status" value="1"/>
</dbReference>
<dbReference type="RefSeq" id="WP_263994944.1">
    <property type="nucleotide sequence ID" value="NZ_JACKVK010000004.1"/>
</dbReference>
<evidence type="ECO:0000313" key="6">
    <source>
        <dbReference type="EMBL" id="MCV7420164.1"/>
    </source>
</evidence>
<evidence type="ECO:0000313" key="7">
    <source>
        <dbReference type="Proteomes" id="UP001141629"/>
    </source>
</evidence>
<keyword evidence="2" id="KW-0813">Transport</keyword>
<evidence type="ECO:0000256" key="2">
    <source>
        <dbReference type="ARBA" id="ARBA00022448"/>
    </source>
</evidence>
<dbReference type="Gene3D" id="3.40.50.300">
    <property type="entry name" value="P-loop containing nucleotide triphosphate hydrolases"/>
    <property type="match status" value="2"/>
</dbReference>
<reference evidence="6" key="1">
    <citation type="submission" date="2020-07" db="EMBL/GenBank/DDBJ databases">
        <authorList>
            <person name="Pettersson B.M.F."/>
            <person name="Behra P.R.K."/>
            <person name="Ramesh M."/>
            <person name="Das S."/>
            <person name="Dasgupta S."/>
            <person name="Kirsebom L.A."/>
        </authorList>
    </citation>
    <scope>NUCLEOTIDE SEQUENCE</scope>
    <source>
        <strain evidence="6">DSM 44838</strain>
    </source>
</reference>
<comment type="similarity">
    <text evidence="1">Belongs to the ABC transporter superfamily.</text>
</comment>
<comment type="caution">
    <text evidence="6">The sequence shown here is derived from an EMBL/GenBank/DDBJ whole genome shotgun (WGS) entry which is preliminary data.</text>
</comment>